<feature type="region of interest" description="Disordered" evidence="1">
    <location>
        <begin position="363"/>
        <end position="385"/>
    </location>
</feature>
<keyword evidence="3" id="KW-1185">Reference proteome</keyword>
<evidence type="ECO:0000256" key="1">
    <source>
        <dbReference type="SAM" id="MobiDB-lite"/>
    </source>
</evidence>
<feature type="region of interest" description="Disordered" evidence="1">
    <location>
        <begin position="392"/>
        <end position="411"/>
    </location>
</feature>
<feature type="compositionally biased region" description="Polar residues" evidence="1">
    <location>
        <begin position="178"/>
        <end position="194"/>
    </location>
</feature>
<dbReference type="PROSITE" id="PS50896">
    <property type="entry name" value="LISH"/>
    <property type="match status" value="1"/>
</dbReference>
<gene>
    <name evidence="2" type="ORF">AMAG_09469</name>
</gene>
<feature type="compositionally biased region" description="Low complexity" evidence="1">
    <location>
        <begin position="195"/>
        <end position="219"/>
    </location>
</feature>
<dbReference type="Proteomes" id="UP000054350">
    <property type="component" value="Unassembled WGS sequence"/>
</dbReference>
<dbReference type="VEuPathDB" id="FungiDB:AMAG_09469"/>
<accession>A0A0L0SPL3</accession>
<evidence type="ECO:0000313" key="2">
    <source>
        <dbReference type="EMBL" id="KNE64448.1"/>
    </source>
</evidence>
<organism evidence="2 3">
    <name type="scientific">Allomyces macrogynus (strain ATCC 38327)</name>
    <name type="common">Allomyces javanicus var. macrogynus</name>
    <dbReference type="NCBI Taxonomy" id="578462"/>
    <lineage>
        <taxon>Eukaryota</taxon>
        <taxon>Fungi</taxon>
        <taxon>Fungi incertae sedis</taxon>
        <taxon>Blastocladiomycota</taxon>
        <taxon>Blastocladiomycetes</taxon>
        <taxon>Blastocladiales</taxon>
        <taxon>Blastocladiaceae</taxon>
        <taxon>Allomyces</taxon>
    </lineage>
</organism>
<feature type="region of interest" description="Disordered" evidence="1">
    <location>
        <begin position="286"/>
        <end position="330"/>
    </location>
</feature>
<sequence length="437" mass="44298">MPTAVALTPSPSGLLADAFASSTTASAALHALVPALSRPAPPPPADTAKVQQLASLLKSDLLKSGELGQIRAHLSARAFQLLSTQRADAPAAQQRHDPAVLGLIAEYLAFYGLEHSLHILLLETTTDRSALPTRARLESILFASAPTPPNRASALLAQLPALLAPASRPAPIAALPSTSETRPATATPFTTVTRSVTPASPAPAAVFTPEPATPSATPAAPTPAIPSAAAAPAPAPSTGTSPPPAPAPLRPVAAPLVQRLPPMTPSPAASSADPAPLRTVAPRADTLSDVSEFSTSLSTRAPAATAPRATEPPSASAFTAPLSRSSAPTQSAAPSSLAALAAAVSQSASSVADECDTSIGSASASFSLSRTRGDTTDDYDNSLDTSDYSLSTASSVSSLGSGRRHGAVQPRRSRRFKGLKLPDVDAYLLHKDTVLDL</sequence>
<name>A0A0L0SPL3_ALLM3</name>
<dbReference type="AlphaFoldDB" id="A0A0L0SPL3"/>
<feature type="compositionally biased region" description="Low complexity" evidence="1">
    <location>
        <begin position="294"/>
        <end position="330"/>
    </location>
</feature>
<feature type="compositionally biased region" description="Low complexity" evidence="1">
    <location>
        <begin position="225"/>
        <end position="240"/>
    </location>
</feature>
<feature type="region of interest" description="Disordered" evidence="1">
    <location>
        <begin position="173"/>
        <end position="250"/>
    </location>
</feature>
<dbReference type="OrthoDB" id="10658358at2759"/>
<reference evidence="3" key="2">
    <citation type="submission" date="2009-11" db="EMBL/GenBank/DDBJ databases">
        <title>The Genome Sequence of Allomyces macrogynus strain ATCC 38327.</title>
        <authorList>
            <consortium name="The Broad Institute Genome Sequencing Platform"/>
            <person name="Russ C."/>
            <person name="Cuomo C."/>
            <person name="Shea T."/>
            <person name="Young S.K."/>
            <person name="Zeng Q."/>
            <person name="Koehrsen M."/>
            <person name="Haas B."/>
            <person name="Borodovsky M."/>
            <person name="Guigo R."/>
            <person name="Alvarado L."/>
            <person name="Berlin A."/>
            <person name="Borenstein D."/>
            <person name="Chen Z."/>
            <person name="Engels R."/>
            <person name="Freedman E."/>
            <person name="Gellesch M."/>
            <person name="Goldberg J."/>
            <person name="Griggs A."/>
            <person name="Gujja S."/>
            <person name="Heiman D."/>
            <person name="Hepburn T."/>
            <person name="Howarth C."/>
            <person name="Jen D."/>
            <person name="Larson L."/>
            <person name="Lewis B."/>
            <person name="Mehta T."/>
            <person name="Park D."/>
            <person name="Pearson M."/>
            <person name="Roberts A."/>
            <person name="Saif S."/>
            <person name="Shenoy N."/>
            <person name="Sisk P."/>
            <person name="Stolte C."/>
            <person name="Sykes S."/>
            <person name="Walk T."/>
            <person name="White J."/>
            <person name="Yandava C."/>
            <person name="Burger G."/>
            <person name="Gray M.W."/>
            <person name="Holland P.W.H."/>
            <person name="King N."/>
            <person name="Lang F.B.F."/>
            <person name="Roger A.J."/>
            <person name="Ruiz-Trillo I."/>
            <person name="Lander E."/>
            <person name="Nusbaum C."/>
        </authorList>
    </citation>
    <scope>NUCLEOTIDE SEQUENCE [LARGE SCALE GENOMIC DNA]</scope>
    <source>
        <strain evidence="3">ATCC 38327</strain>
    </source>
</reference>
<feature type="compositionally biased region" description="Basic residues" evidence="1">
    <location>
        <begin position="402"/>
        <end position="411"/>
    </location>
</feature>
<dbReference type="InterPro" id="IPR006594">
    <property type="entry name" value="LisH"/>
</dbReference>
<dbReference type="STRING" id="578462.A0A0L0SPL3"/>
<dbReference type="EMBL" id="GG745344">
    <property type="protein sequence ID" value="KNE64448.1"/>
    <property type="molecule type" value="Genomic_DNA"/>
</dbReference>
<feature type="compositionally biased region" description="Low complexity" evidence="1">
    <location>
        <begin position="392"/>
        <end position="401"/>
    </location>
</feature>
<reference evidence="2 3" key="1">
    <citation type="submission" date="2009-11" db="EMBL/GenBank/DDBJ databases">
        <title>Annotation of Allomyces macrogynus ATCC 38327.</title>
        <authorList>
            <consortium name="The Broad Institute Genome Sequencing Platform"/>
            <person name="Russ C."/>
            <person name="Cuomo C."/>
            <person name="Burger G."/>
            <person name="Gray M.W."/>
            <person name="Holland P.W.H."/>
            <person name="King N."/>
            <person name="Lang F.B.F."/>
            <person name="Roger A.J."/>
            <person name="Ruiz-Trillo I."/>
            <person name="Young S.K."/>
            <person name="Zeng Q."/>
            <person name="Gargeya S."/>
            <person name="Fitzgerald M."/>
            <person name="Haas B."/>
            <person name="Abouelleil A."/>
            <person name="Alvarado L."/>
            <person name="Arachchi H.M."/>
            <person name="Berlin A."/>
            <person name="Chapman S.B."/>
            <person name="Gearin G."/>
            <person name="Goldberg J."/>
            <person name="Griggs A."/>
            <person name="Gujja S."/>
            <person name="Hansen M."/>
            <person name="Heiman D."/>
            <person name="Howarth C."/>
            <person name="Larimer J."/>
            <person name="Lui A."/>
            <person name="MacDonald P.J.P."/>
            <person name="McCowen C."/>
            <person name="Montmayeur A."/>
            <person name="Murphy C."/>
            <person name="Neiman D."/>
            <person name="Pearson M."/>
            <person name="Priest M."/>
            <person name="Roberts A."/>
            <person name="Saif S."/>
            <person name="Shea T."/>
            <person name="Sisk P."/>
            <person name="Stolte C."/>
            <person name="Sykes S."/>
            <person name="Wortman J."/>
            <person name="Nusbaum C."/>
            <person name="Birren B."/>
        </authorList>
    </citation>
    <scope>NUCLEOTIDE SEQUENCE [LARGE SCALE GENOMIC DNA]</scope>
    <source>
        <strain evidence="2 3">ATCC 38327</strain>
    </source>
</reference>
<evidence type="ECO:0000313" key="3">
    <source>
        <dbReference type="Proteomes" id="UP000054350"/>
    </source>
</evidence>
<dbReference type="PRINTS" id="PR01217">
    <property type="entry name" value="PRICHEXTENSN"/>
</dbReference>
<dbReference type="Gene3D" id="1.20.960.40">
    <property type="match status" value="1"/>
</dbReference>
<proteinExistence type="predicted"/>
<protein>
    <submittedName>
        <fullName evidence="2">Uncharacterized protein</fullName>
    </submittedName>
</protein>